<dbReference type="InterPro" id="IPR004165">
    <property type="entry name" value="CoA_trans_fam_I"/>
</dbReference>
<reference evidence="2" key="1">
    <citation type="journal article" date="2019" name="Int. J. Syst. Evol. Microbiol.">
        <title>The Global Catalogue of Microorganisms (GCM) 10K type strain sequencing project: providing services to taxonomists for standard genome sequencing and annotation.</title>
        <authorList>
            <consortium name="The Broad Institute Genomics Platform"/>
            <consortium name="The Broad Institute Genome Sequencing Center for Infectious Disease"/>
            <person name="Wu L."/>
            <person name="Ma J."/>
        </authorList>
    </citation>
    <scope>NUCLEOTIDE SEQUENCE [LARGE SCALE GENOMIC DNA]</scope>
    <source>
        <strain evidence="2">JCM 9458</strain>
    </source>
</reference>
<protein>
    <submittedName>
        <fullName evidence="1">CoA transferase subunit A</fullName>
    </submittedName>
</protein>
<evidence type="ECO:0000313" key="1">
    <source>
        <dbReference type="EMBL" id="GAA3384109.1"/>
    </source>
</evidence>
<evidence type="ECO:0000313" key="2">
    <source>
        <dbReference type="Proteomes" id="UP001501676"/>
    </source>
</evidence>
<dbReference type="PANTHER" id="PTHR13707:SF57">
    <property type="entry name" value="SUCCINYL-COA:3-KETOACID COENZYME A TRANSFERASE SUBUNIT B-RELATED"/>
    <property type="match status" value="1"/>
</dbReference>
<dbReference type="Pfam" id="PF01144">
    <property type="entry name" value="CoA_trans"/>
    <property type="match status" value="1"/>
</dbReference>
<gene>
    <name evidence="1" type="ORF">GCM10020369_12580</name>
</gene>
<dbReference type="Gene3D" id="3.30.30.40">
    <property type="match status" value="1"/>
</dbReference>
<sequence>MIAIEGERMGNKTLALADVASHVESGMTIGIGGWGSRRKPMALVRQLLRSDVTDLTVVSFGGPDVGLLCAAGKVRRVIYGFVSLDSIPLDPHFRAAREQHGLPVTEYDEGMFVAALRAGASRLSFLPTRAGLESDVLRRNPELRTVASPYDDEVYVAVPGIRLDVALIHLNRADAQGNGQYLGPDPYFDDVLAMAADRCLLSVEKIVDTAELTATAPPQSLLISRLFVHHVVEARNGAHFTSCEPDYRRDEAFQRHYARSAADPDAWRTFTEEFLTGDEDQYQAAVKSLRTLEGAPA</sequence>
<keyword evidence="2" id="KW-1185">Reference proteome</keyword>
<comment type="caution">
    <text evidence="1">The sequence shown here is derived from an EMBL/GenBank/DDBJ whole genome shotgun (WGS) entry which is preliminary data.</text>
</comment>
<dbReference type="InterPro" id="IPR037171">
    <property type="entry name" value="NagB/RpiA_transferase-like"/>
</dbReference>
<dbReference type="SMART" id="SM00882">
    <property type="entry name" value="CoA_trans"/>
    <property type="match status" value="1"/>
</dbReference>
<dbReference type="EMBL" id="BAAAYN010000006">
    <property type="protein sequence ID" value="GAA3384109.1"/>
    <property type="molecule type" value="Genomic_DNA"/>
</dbReference>
<proteinExistence type="predicted"/>
<organism evidence="1 2">
    <name type="scientific">Cryptosporangium minutisporangium</name>
    <dbReference type="NCBI Taxonomy" id="113569"/>
    <lineage>
        <taxon>Bacteria</taxon>
        <taxon>Bacillati</taxon>
        <taxon>Actinomycetota</taxon>
        <taxon>Actinomycetes</taxon>
        <taxon>Cryptosporangiales</taxon>
        <taxon>Cryptosporangiaceae</taxon>
        <taxon>Cryptosporangium</taxon>
    </lineage>
</organism>
<dbReference type="SUPFAM" id="SSF100950">
    <property type="entry name" value="NagB/RpiA/CoA transferase-like"/>
    <property type="match status" value="1"/>
</dbReference>
<dbReference type="GO" id="GO:0016740">
    <property type="term" value="F:transferase activity"/>
    <property type="evidence" value="ECO:0007669"/>
    <property type="project" value="UniProtKB-KW"/>
</dbReference>
<name>A0ABP6ST23_9ACTN</name>
<dbReference type="Proteomes" id="UP001501676">
    <property type="component" value="Unassembled WGS sequence"/>
</dbReference>
<dbReference type="PANTHER" id="PTHR13707">
    <property type="entry name" value="KETOACID-COENZYME A TRANSFERASE"/>
    <property type="match status" value="1"/>
</dbReference>
<keyword evidence="1" id="KW-0808">Transferase</keyword>
<dbReference type="Gene3D" id="3.40.1080.10">
    <property type="entry name" value="Glutaconate Coenzyme A-transferase"/>
    <property type="match status" value="1"/>
</dbReference>
<accession>A0ABP6ST23</accession>